<dbReference type="STRING" id="215637.A0A4Q0A2S3"/>
<organism evidence="2 3">
    <name type="scientific">Dimargaris cristalligena</name>
    <dbReference type="NCBI Taxonomy" id="215637"/>
    <lineage>
        <taxon>Eukaryota</taxon>
        <taxon>Fungi</taxon>
        <taxon>Fungi incertae sedis</taxon>
        <taxon>Zoopagomycota</taxon>
        <taxon>Kickxellomycotina</taxon>
        <taxon>Dimargaritomycetes</taxon>
        <taxon>Dimargaritales</taxon>
        <taxon>Dimargaritaceae</taxon>
        <taxon>Dimargaris</taxon>
    </lineage>
</organism>
<reference evidence="3" key="1">
    <citation type="journal article" date="2018" name="Nat. Microbiol.">
        <title>Leveraging single-cell genomics to expand the fungal tree of life.</title>
        <authorList>
            <person name="Ahrendt S.R."/>
            <person name="Quandt C.A."/>
            <person name="Ciobanu D."/>
            <person name="Clum A."/>
            <person name="Salamov A."/>
            <person name="Andreopoulos B."/>
            <person name="Cheng J.F."/>
            <person name="Woyke T."/>
            <person name="Pelin A."/>
            <person name="Henrissat B."/>
            <person name="Reynolds N.K."/>
            <person name="Benny G.L."/>
            <person name="Smith M.E."/>
            <person name="James T.Y."/>
            <person name="Grigoriev I.V."/>
        </authorList>
    </citation>
    <scope>NUCLEOTIDE SEQUENCE [LARGE SCALE GENOMIC DNA]</scope>
    <source>
        <strain evidence="3">RSA 468</strain>
    </source>
</reference>
<feature type="compositionally biased region" description="Polar residues" evidence="1">
    <location>
        <begin position="11"/>
        <end position="21"/>
    </location>
</feature>
<dbReference type="EMBL" id="ML002241">
    <property type="protein sequence ID" value="RKP39831.1"/>
    <property type="molecule type" value="Genomic_DNA"/>
</dbReference>
<sequence>MPNSDEPKPSDQGQRQLTSFFTRKPAFKRHQLAQPKSPTRESSKELPSGQATVHLQELISQNITAHVPQQPAAAPVKGLTRSASQGSSGFLSSFTIGAEMIEVPSDISSSDDEMGMGGTPLLRPMPFGLAIPSASLVIEGASDTGKVATASTATKVSSSEPSIQTDSKKYQFSIDTLLEQKSKSFVNYSRLEDLVDEKLLDEHEEGDFIYNRSEVVNVVVAKNHQERLMEILAPEPQAGERSQLALFHSTATEHRPWSEFVIELRSRRAGAESTLTPAERTLEVWADITKNTPLAQYALSSHWLLRNMEKGWTLPHQVAQWLLQVVIHAERADYCREASETLAVYLADYRRSRRRPDGETPRSTRRRDRCWTVDIPDFLEALLRYGIEPGVLQPAYQIPAAGTSARLGQSNTAEAFGTIRPQLVINLKYLIRCLTDSISIQPVVYTRMALTRLLLIVFSCTLDPALAGCRPELSGLILATLAGFSQTAWSAHLNNLIQNTLRLFKHNPDCLVRLLTFLPTTLPPHYPLAQAAVIPDPPPATPSQLLATCMTPTPLRNPASPPRTPRQETPRHMPITTSKRSKARDDLMERPFSPSSTASSPPPHDSMDASPVGTHRYDQMVLDGPETLQRCFDFSRLLAYHAAQRLIVRGRTDALTSNTAERNPVVMDVDMEPIDKVPLWPPPTMPEHSPVQFSTLWSQLATQLTRDPYFKLGEDTDYQRVYLIFRILDFHLRGIQDMAHHVTLIDQIVRALRTLYGRILDSKAAFLERTRTKDLIQRLQMRLYFTVCLPSSIRDKDARLVVNTQKTLHAFASPR</sequence>
<dbReference type="OrthoDB" id="5599613at2759"/>
<keyword evidence="3" id="KW-1185">Reference proteome</keyword>
<feature type="region of interest" description="Disordered" evidence="1">
    <location>
        <begin position="540"/>
        <end position="612"/>
    </location>
</feature>
<dbReference type="AlphaFoldDB" id="A0A4Q0A2S3"/>
<evidence type="ECO:0000256" key="1">
    <source>
        <dbReference type="SAM" id="MobiDB-lite"/>
    </source>
</evidence>
<feature type="region of interest" description="Disordered" evidence="1">
    <location>
        <begin position="1"/>
        <end position="51"/>
    </location>
</feature>
<dbReference type="Proteomes" id="UP000268162">
    <property type="component" value="Unassembled WGS sequence"/>
</dbReference>
<name>A0A4Q0A2S3_9FUNG</name>
<proteinExistence type="predicted"/>
<protein>
    <submittedName>
        <fullName evidence="2">Uncharacterized protein</fullName>
    </submittedName>
</protein>
<gene>
    <name evidence="2" type="ORF">BJ085DRAFT_40975</name>
</gene>
<evidence type="ECO:0000313" key="3">
    <source>
        <dbReference type="Proteomes" id="UP000268162"/>
    </source>
</evidence>
<accession>A0A4Q0A2S3</accession>
<evidence type="ECO:0000313" key="2">
    <source>
        <dbReference type="EMBL" id="RKP39831.1"/>
    </source>
</evidence>